<evidence type="ECO:0000259" key="2">
    <source>
        <dbReference type="Pfam" id="PF00501"/>
    </source>
</evidence>
<keyword evidence="1" id="KW-1133">Transmembrane helix</keyword>
<feature type="transmembrane region" description="Helical" evidence="1">
    <location>
        <begin position="68"/>
        <end position="87"/>
    </location>
</feature>
<dbReference type="InterPro" id="IPR045851">
    <property type="entry name" value="AMP-bd_C_sf"/>
</dbReference>
<dbReference type="InterPro" id="IPR000873">
    <property type="entry name" value="AMP-dep_synth/lig_dom"/>
</dbReference>
<dbReference type="InterPro" id="IPR020845">
    <property type="entry name" value="AMP-binding_CS"/>
</dbReference>
<dbReference type="SUPFAM" id="SSF56801">
    <property type="entry name" value="Acetyl-CoA synthetase-like"/>
    <property type="match status" value="1"/>
</dbReference>
<organism evidence="3 4">
    <name type="scientific">Anaeromicropila populeti</name>
    <dbReference type="NCBI Taxonomy" id="37658"/>
    <lineage>
        <taxon>Bacteria</taxon>
        <taxon>Bacillati</taxon>
        <taxon>Bacillota</taxon>
        <taxon>Clostridia</taxon>
        <taxon>Lachnospirales</taxon>
        <taxon>Lachnospiraceae</taxon>
        <taxon>Anaeromicropila</taxon>
    </lineage>
</organism>
<dbReference type="Proteomes" id="UP000199659">
    <property type="component" value="Unassembled WGS sequence"/>
</dbReference>
<accession>A0A1I6LVQ8</accession>
<sequence>MMYYTNSIEMTLQEKAILFPDKLALKDNILSYTYKEFYMKVTIFENYLRVNGIRKNDRVTIYCNEKTVLSIVAMISIMNAGAIYVPLNNKLKDESILDIINDCDPKIIITDTKNDFFENCKVSRDVVYMSLDGLEYITETKNVFHDFNELVGKNNTNASCEIEASDVMYIIYTSGSTGKPKGVMITYENLFSVIKWREEALGFNDKTRLLSLSPLYFDPIFQEVFCSLYAGATIYLLDTNHKSVLDIIKCIDKNEITKLICVPSIAKIMITLKEKLKKYNVSSVDTFVTGGSAIFPDDIMCLAQYFVNANFFNGYGLTETAVSAFIYKIPDPNCIQTVMIPIGKEMPGSTAYILAGEKEVKDEEIGELVICGPNIMKGYWNNQDETERVLKSNFIGKSDIDSLLYTGDMVKKDAYGNFIFVCRKDDQIKISGYRVELGDVDAYINKLQIFEDACNIVNNDEGKKICCYFVYKENNLLSKKEIIQKCEKLMPGYMIPGIWIPLEQMPKLPNGKIDRKFLGNLKIDYAKVL</sequence>
<reference evidence="3 4" key="1">
    <citation type="submission" date="2016-10" db="EMBL/GenBank/DDBJ databases">
        <authorList>
            <person name="de Groot N.N."/>
        </authorList>
    </citation>
    <scope>NUCLEOTIDE SEQUENCE [LARGE SCALE GENOMIC DNA]</scope>
    <source>
        <strain evidence="3 4">743A</strain>
    </source>
</reference>
<dbReference type="Gene3D" id="3.40.50.12780">
    <property type="entry name" value="N-terminal domain of ligase-like"/>
    <property type="match status" value="1"/>
</dbReference>
<dbReference type="PRINTS" id="PR00154">
    <property type="entry name" value="AMPBINDING"/>
</dbReference>
<dbReference type="GO" id="GO:0031177">
    <property type="term" value="F:phosphopantetheine binding"/>
    <property type="evidence" value="ECO:0007669"/>
    <property type="project" value="TreeGrafter"/>
</dbReference>
<dbReference type="InterPro" id="IPR042099">
    <property type="entry name" value="ANL_N_sf"/>
</dbReference>
<dbReference type="EMBL" id="FOYZ01000022">
    <property type="protein sequence ID" value="SFS07547.1"/>
    <property type="molecule type" value="Genomic_DNA"/>
</dbReference>
<dbReference type="InterPro" id="IPR020459">
    <property type="entry name" value="AMP-binding"/>
</dbReference>
<dbReference type="OrthoDB" id="9778383at2"/>
<dbReference type="RefSeq" id="WP_092564157.1">
    <property type="nucleotide sequence ID" value="NZ_FOYZ01000022.1"/>
</dbReference>
<dbReference type="AlphaFoldDB" id="A0A1I6LVQ8"/>
<protein>
    <submittedName>
        <fullName evidence="3">Amino acid adenylation domain-containing protein</fullName>
    </submittedName>
</protein>
<dbReference type="GO" id="GO:0044550">
    <property type="term" value="P:secondary metabolite biosynthetic process"/>
    <property type="evidence" value="ECO:0007669"/>
    <property type="project" value="TreeGrafter"/>
</dbReference>
<evidence type="ECO:0000256" key="1">
    <source>
        <dbReference type="SAM" id="Phobius"/>
    </source>
</evidence>
<dbReference type="Gene3D" id="3.30.300.30">
    <property type="match status" value="1"/>
</dbReference>
<dbReference type="GO" id="GO:0043041">
    <property type="term" value="P:amino acid activation for nonribosomal peptide biosynthetic process"/>
    <property type="evidence" value="ECO:0007669"/>
    <property type="project" value="TreeGrafter"/>
</dbReference>
<evidence type="ECO:0000313" key="3">
    <source>
        <dbReference type="EMBL" id="SFS07547.1"/>
    </source>
</evidence>
<keyword evidence="4" id="KW-1185">Reference proteome</keyword>
<name>A0A1I6LVQ8_9FIRM</name>
<dbReference type="PROSITE" id="PS00455">
    <property type="entry name" value="AMP_BINDING"/>
    <property type="match status" value="1"/>
</dbReference>
<dbReference type="PANTHER" id="PTHR45527:SF1">
    <property type="entry name" value="FATTY ACID SYNTHASE"/>
    <property type="match status" value="1"/>
</dbReference>
<keyword evidence="1" id="KW-0472">Membrane</keyword>
<dbReference type="STRING" id="37658.SAMN05661086_03607"/>
<dbReference type="Pfam" id="PF00501">
    <property type="entry name" value="AMP-binding"/>
    <property type="match status" value="1"/>
</dbReference>
<dbReference type="GO" id="GO:0005737">
    <property type="term" value="C:cytoplasm"/>
    <property type="evidence" value="ECO:0007669"/>
    <property type="project" value="TreeGrafter"/>
</dbReference>
<proteinExistence type="predicted"/>
<evidence type="ECO:0000313" key="4">
    <source>
        <dbReference type="Proteomes" id="UP000199659"/>
    </source>
</evidence>
<keyword evidence="1" id="KW-0812">Transmembrane</keyword>
<dbReference type="PANTHER" id="PTHR45527">
    <property type="entry name" value="NONRIBOSOMAL PEPTIDE SYNTHETASE"/>
    <property type="match status" value="1"/>
</dbReference>
<feature type="domain" description="AMP-dependent synthetase/ligase" evidence="2">
    <location>
        <begin position="13"/>
        <end position="380"/>
    </location>
</feature>
<gene>
    <name evidence="3" type="ORF">SAMN05661086_03607</name>
</gene>